<reference evidence="2 3" key="1">
    <citation type="journal article" date="2015" name="Nature">
        <title>rRNA introns, odd ribosomes, and small enigmatic genomes across a large radiation of phyla.</title>
        <authorList>
            <person name="Brown C.T."/>
            <person name="Hug L.A."/>
            <person name="Thomas B.C."/>
            <person name="Sharon I."/>
            <person name="Castelle C.J."/>
            <person name="Singh A."/>
            <person name="Wilkins M.J."/>
            <person name="Williams K.H."/>
            <person name="Banfield J.F."/>
        </authorList>
    </citation>
    <scope>NUCLEOTIDE SEQUENCE [LARGE SCALE GENOMIC DNA]</scope>
</reference>
<dbReference type="AlphaFoldDB" id="A0A0G0IFY2"/>
<evidence type="ECO:0000313" key="3">
    <source>
        <dbReference type="Proteomes" id="UP000034231"/>
    </source>
</evidence>
<keyword evidence="1" id="KW-0802">TPR repeat</keyword>
<protein>
    <submittedName>
        <fullName evidence="2">Uncharacterized protein</fullName>
    </submittedName>
</protein>
<proteinExistence type="predicted"/>
<gene>
    <name evidence="2" type="ORF">US68_C0010G0049</name>
</gene>
<feature type="repeat" description="TPR" evidence="1">
    <location>
        <begin position="88"/>
        <end position="121"/>
    </location>
</feature>
<evidence type="ECO:0000256" key="1">
    <source>
        <dbReference type="PROSITE-ProRule" id="PRU00339"/>
    </source>
</evidence>
<comment type="caution">
    <text evidence="2">The sequence shown here is derived from an EMBL/GenBank/DDBJ whole genome shotgun (WGS) entry which is preliminary data.</text>
</comment>
<dbReference type="EMBL" id="LBTX01000010">
    <property type="protein sequence ID" value="KKQ49915.1"/>
    <property type="molecule type" value="Genomic_DNA"/>
</dbReference>
<accession>A0A0G0IFY2</accession>
<dbReference type="PROSITE" id="PS50005">
    <property type="entry name" value="TPR"/>
    <property type="match status" value="1"/>
</dbReference>
<dbReference type="InterPro" id="IPR019734">
    <property type="entry name" value="TPR_rpt"/>
</dbReference>
<evidence type="ECO:0000313" key="2">
    <source>
        <dbReference type="EMBL" id="KKQ49915.1"/>
    </source>
</evidence>
<sequence>MKESVLISLLIWIIAINLGKIWPISKGEIYYRNLQKWYLLVNKGEWERAKRIEKKLEITDIENYNKKNKSEELEKRLLTLETKKMKNADDWMETAVLFYRLGKREDAFEAIKNAYMLDPIREDISKIYFTYQSSLLHPQQLP</sequence>
<name>A0A0G0IFY2_9BACT</name>
<dbReference type="Proteomes" id="UP000034231">
    <property type="component" value="Unassembled WGS sequence"/>
</dbReference>
<organism evidence="2 3">
    <name type="scientific">Candidatus Shapirobacteria bacterium GW2011_GWE1_38_10</name>
    <dbReference type="NCBI Taxonomy" id="1618488"/>
    <lineage>
        <taxon>Bacteria</taxon>
        <taxon>Candidatus Shapironibacteriota</taxon>
    </lineage>
</organism>